<proteinExistence type="predicted"/>
<feature type="coiled-coil region" evidence="1">
    <location>
        <begin position="152"/>
        <end position="186"/>
    </location>
</feature>
<protein>
    <submittedName>
        <fullName evidence="3">DUF1202 family protein</fullName>
    </submittedName>
</protein>
<dbReference type="Proteomes" id="UP000510927">
    <property type="component" value="Chromosome"/>
</dbReference>
<sequence length="334" mass="38590">MKRQWIVGTTLFVLMSGYVWAEAVPPDEKTLKTQFNDDFAGIMRLDQISLKPVSSEGNQSTWSAEGDMSATEDLYVMAGMAADYRFMEKTWVKDQSVKFSAMIKAKGTPDSGWTTEFFSMQTAAKNMGYPLPKPDEKIKYLITTDSNFYAQLAKVEAGYGEMKDKIERSKEQEKELQKQYDDVGEKIKTFWGRDAKGEQRTRYNVQQEMLQKMYEADRQNDPLKFENNYYETVYSPALAACQAKSDCDAAPLRAERDAVVAEKKRYYVTQHQLMLEKIKTDMAELDEKVKPLSDKQTALNHERIKLAYASEDLQAEYDRWNNDITELRRRGVIK</sequence>
<dbReference type="RefSeq" id="WP_181202823.1">
    <property type="nucleotide sequence ID" value="NZ_CP055675.1"/>
</dbReference>
<evidence type="ECO:0000313" key="4">
    <source>
        <dbReference type="Proteomes" id="UP000510927"/>
    </source>
</evidence>
<feature type="chain" id="PRO_5035179181" evidence="2">
    <location>
        <begin position="22"/>
        <end position="334"/>
    </location>
</feature>
<feature type="signal peptide" evidence="2">
    <location>
        <begin position="1"/>
        <end position="21"/>
    </location>
</feature>
<keyword evidence="1" id="KW-0175">Coiled coil</keyword>
<dbReference type="EMBL" id="CP055675">
    <property type="protein sequence ID" value="QLN01666.1"/>
    <property type="molecule type" value="Genomic_DNA"/>
</dbReference>
<evidence type="ECO:0000256" key="1">
    <source>
        <dbReference type="SAM" id="Coils"/>
    </source>
</evidence>
<keyword evidence="2" id="KW-0732">Signal</keyword>
<reference evidence="3 4" key="1">
    <citation type="submission" date="2020-06" db="EMBL/GenBank/DDBJ databases">
        <title>REHAB project genomes.</title>
        <authorList>
            <person name="Shaw L.P."/>
        </authorList>
    </citation>
    <scope>NUCLEOTIDE SEQUENCE [LARGE SCALE GENOMIC DNA]</scope>
    <source>
        <strain evidence="3 4">RHB28-C13</strain>
    </source>
</reference>
<organism evidence="3 4">
    <name type="scientific">Escherichia fergusonii</name>
    <dbReference type="NCBI Taxonomy" id="564"/>
    <lineage>
        <taxon>Bacteria</taxon>
        <taxon>Pseudomonadati</taxon>
        <taxon>Pseudomonadota</taxon>
        <taxon>Gammaproteobacteria</taxon>
        <taxon>Enterobacterales</taxon>
        <taxon>Enterobacteriaceae</taxon>
        <taxon>Escherichia</taxon>
    </lineage>
</organism>
<accession>A0A7W3I3W1</accession>
<dbReference type="AlphaFoldDB" id="A0A7W3I3W1"/>
<gene>
    <name evidence="3" type="ORF">HVY52_18410</name>
</gene>
<evidence type="ECO:0000313" key="3">
    <source>
        <dbReference type="EMBL" id="QLN01666.1"/>
    </source>
</evidence>
<dbReference type="Pfam" id="PF06717">
    <property type="entry name" value="DUF1202"/>
    <property type="match status" value="1"/>
</dbReference>
<evidence type="ECO:0000256" key="2">
    <source>
        <dbReference type="SAM" id="SignalP"/>
    </source>
</evidence>
<feature type="coiled-coil region" evidence="1">
    <location>
        <begin position="268"/>
        <end position="330"/>
    </location>
</feature>
<dbReference type="InterPro" id="IPR009592">
    <property type="entry name" value="DUF1202"/>
</dbReference>
<name>A0A7W3I3W1_ESCFE</name>